<dbReference type="InterPro" id="IPR005475">
    <property type="entry name" value="Transketolase-like_Pyr-bd"/>
</dbReference>
<dbReference type="STRING" id="702114.A1355_10780"/>
<dbReference type="PANTHER" id="PTHR43257:SF2">
    <property type="entry name" value="PYRUVATE DEHYDROGENASE E1 COMPONENT SUBUNIT BETA"/>
    <property type="match status" value="1"/>
</dbReference>
<dbReference type="InterPro" id="IPR033248">
    <property type="entry name" value="Transketolase_C"/>
</dbReference>
<dbReference type="Pfam" id="PF02779">
    <property type="entry name" value="Transket_pyr"/>
    <property type="match status" value="1"/>
</dbReference>
<comment type="cofactor">
    <cofactor evidence="1">
        <name>thiamine diphosphate</name>
        <dbReference type="ChEBI" id="CHEBI:58937"/>
    </cofactor>
</comment>
<gene>
    <name evidence="5" type="ORF">A1355_10780</name>
</gene>
<dbReference type="OrthoDB" id="9780894at2"/>
<accession>A0A177NAZ1</accession>
<protein>
    <submittedName>
        <fullName evidence="5">Acetoin dehydrogenase</fullName>
    </submittedName>
</protein>
<evidence type="ECO:0000256" key="3">
    <source>
        <dbReference type="ARBA" id="ARBA00023052"/>
    </source>
</evidence>
<dbReference type="EMBL" id="LUUK01000194">
    <property type="protein sequence ID" value="OAI15218.1"/>
    <property type="molecule type" value="Genomic_DNA"/>
</dbReference>
<proteinExistence type="predicted"/>
<keyword evidence="3" id="KW-0786">Thiamine pyrophosphate</keyword>
<dbReference type="SUPFAM" id="SSF52518">
    <property type="entry name" value="Thiamin diphosphate-binding fold (THDP-binding)"/>
    <property type="match status" value="1"/>
</dbReference>
<evidence type="ECO:0000313" key="5">
    <source>
        <dbReference type="EMBL" id="OAI15218.1"/>
    </source>
</evidence>
<dbReference type="RefSeq" id="WP_064030653.1">
    <property type="nucleotide sequence ID" value="NZ_LUUK01000194.1"/>
</dbReference>
<evidence type="ECO:0000259" key="4">
    <source>
        <dbReference type="SMART" id="SM00861"/>
    </source>
</evidence>
<keyword evidence="6" id="KW-1185">Reference proteome</keyword>
<organism evidence="5 6">
    <name type="scientific">Methylomonas koyamae</name>
    <dbReference type="NCBI Taxonomy" id="702114"/>
    <lineage>
        <taxon>Bacteria</taxon>
        <taxon>Pseudomonadati</taxon>
        <taxon>Pseudomonadota</taxon>
        <taxon>Gammaproteobacteria</taxon>
        <taxon>Methylococcales</taxon>
        <taxon>Methylococcaceae</taxon>
        <taxon>Methylomonas</taxon>
    </lineage>
</organism>
<evidence type="ECO:0000313" key="6">
    <source>
        <dbReference type="Proteomes" id="UP000077628"/>
    </source>
</evidence>
<dbReference type="GO" id="GO:0016491">
    <property type="term" value="F:oxidoreductase activity"/>
    <property type="evidence" value="ECO:0007669"/>
    <property type="project" value="UniProtKB-KW"/>
</dbReference>
<reference evidence="6" key="1">
    <citation type="submission" date="2016-03" db="EMBL/GenBank/DDBJ databases">
        <authorList>
            <person name="Heylen K."/>
            <person name="De Vos P."/>
            <person name="Vekeman B."/>
        </authorList>
    </citation>
    <scope>NUCLEOTIDE SEQUENCE [LARGE SCALE GENOMIC DNA]</scope>
    <source>
        <strain evidence="6">R-45383</strain>
    </source>
</reference>
<dbReference type="InterPro" id="IPR029061">
    <property type="entry name" value="THDP-binding"/>
</dbReference>
<sequence>MSEILTLSYGAAIREALDDGLARFPDMLLIGEGVPDPKTIFATTQGLREKYGAKRVLDMPLAENGMTGICIGAALAGMRPVLVHQRIDFALLAMDQLVNNAAKWHYMFDGKQSVPLVVRVIIGRGWGQGPQHSQSLQAMFAQVPGLKVVMPTTAGDAYHFMLDAIADDGPVLFVEHRWLHHVIGQVDKDRPAAGLSGAARLREGRDISIAAFSHMTIEALKAAAVLAEHGIETDVVDMRCLTPLDVDAVARSAAETGLLLVADCAPEMASLGHTLISRLYQRQPHTLKQAPRLIAYPNHPVPTTHFLANHYYPGAERIAETVLELLDRRPLLDSVRRQLQSDLAKDQPDRSFVGPF</sequence>
<dbReference type="Gene3D" id="3.40.50.920">
    <property type="match status" value="1"/>
</dbReference>
<evidence type="ECO:0000256" key="2">
    <source>
        <dbReference type="ARBA" id="ARBA00023002"/>
    </source>
</evidence>
<dbReference type="Proteomes" id="UP000077628">
    <property type="component" value="Unassembled WGS sequence"/>
</dbReference>
<evidence type="ECO:0000256" key="1">
    <source>
        <dbReference type="ARBA" id="ARBA00001964"/>
    </source>
</evidence>
<dbReference type="Gene3D" id="3.40.50.970">
    <property type="match status" value="1"/>
</dbReference>
<feature type="domain" description="Transketolase-like pyrimidine-binding" evidence="4">
    <location>
        <begin position="7"/>
        <end position="182"/>
    </location>
</feature>
<dbReference type="AlphaFoldDB" id="A0A177NAZ1"/>
<dbReference type="Pfam" id="PF02780">
    <property type="entry name" value="Transketolase_C"/>
    <property type="match status" value="1"/>
</dbReference>
<dbReference type="InterPro" id="IPR009014">
    <property type="entry name" value="Transketo_C/PFOR_II"/>
</dbReference>
<dbReference type="SMART" id="SM00861">
    <property type="entry name" value="Transket_pyr"/>
    <property type="match status" value="1"/>
</dbReference>
<dbReference type="CDD" id="cd07036">
    <property type="entry name" value="TPP_PYR_E1-PDHc-beta_like"/>
    <property type="match status" value="1"/>
</dbReference>
<dbReference type="SUPFAM" id="SSF52922">
    <property type="entry name" value="TK C-terminal domain-like"/>
    <property type="match status" value="1"/>
</dbReference>
<dbReference type="PANTHER" id="PTHR43257">
    <property type="entry name" value="PYRUVATE DEHYDROGENASE E1 COMPONENT BETA SUBUNIT"/>
    <property type="match status" value="1"/>
</dbReference>
<keyword evidence="2" id="KW-0560">Oxidoreductase</keyword>
<comment type="caution">
    <text evidence="5">The sequence shown here is derived from an EMBL/GenBank/DDBJ whole genome shotgun (WGS) entry which is preliminary data.</text>
</comment>
<name>A0A177NAZ1_9GAMM</name>